<dbReference type="Proteomes" id="UP000011135">
    <property type="component" value="Unassembled WGS sequence"/>
</dbReference>
<dbReference type="InterPro" id="IPR029058">
    <property type="entry name" value="AB_hydrolase_fold"/>
</dbReference>
<dbReference type="eggNOG" id="COG0596">
    <property type="taxonomic scope" value="Bacteria"/>
</dbReference>
<dbReference type="Pfam" id="PF00561">
    <property type="entry name" value="Abhydrolase_1"/>
    <property type="match status" value="1"/>
</dbReference>
<proteinExistence type="inferred from homology"/>
<dbReference type="PANTHER" id="PTHR43798">
    <property type="entry name" value="MONOACYLGLYCEROL LIPASE"/>
    <property type="match status" value="1"/>
</dbReference>
<evidence type="ECO:0000256" key="1">
    <source>
        <dbReference type="ARBA" id="ARBA00010088"/>
    </source>
</evidence>
<protein>
    <submittedName>
        <fullName evidence="4">Hydrolase</fullName>
    </submittedName>
</protein>
<dbReference type="AlphaFoldDB" id="L8JLP1"/>
<dbReference type="PANTHER" id="PTHR43798:SF31">
    <property type="entry name" value="AB HYDROLASE SUPERFAMILY PROTEIN YCLE"/>
    <property type="match status" value="1"/>
</dbReference>
<feature type="domain" description="AB hydrolase-1" evidence="3">
    <location>
        <begin position="49"/>
        <end position="293"/>
    </location>
</feature>
<dbReference type="GO" id="GO:0008233">
    <property type="term" value="F:peptidase activity"/>
    <property type="evidence" value="ECO:0007669"/>
    <property type="project" value="InterPro"/>
</dbReference>
<evidence type="ECO:0000259" key="3">
    <source>
        <dbReference type="Pfam" id="PF00561"/>
    </source>
</evidence>
<dbReference type="InterPro" id="IPR050266">
    <property type="entry name" value="AB_hydrolase_sf"/>
</dbReference>
<organism evidence="4 5">
    <name type="scientific">Fulvivirga imtechensis AK7</name>
    <dbReference type="NCBI Taxonomy" id="1237149"/>
    <lineage>
        <taxon>Bacteria</taxon>
        <taxon>Pseudomonadati</taxon>
        <taxon>Bacteroidota</taxon>
        <taxon>Cytophagia</taxon>
        <taxon>Cytophagales</taxon>
        <taxon>Fulvivirgaceae</taxon>
        <taxon>Fulvivirga</taxon>
    </lineage>
</organism>
<sequence length="306" mass="34630">MKISSLFWLIPVLLLINCKQPENVSQDEEGFLTINGSEVFYKTMGSGEPMIVIHGGPVLDHSYFLPHFETLAQNHRLIFYDQRACGRSSLEIDSATMSIAGFTDDIEQLRKALNLEKVDILGHSWGGLLAMHYAINYPENIDHLILSNSMPASTDGWQQEEAQLAARITREDSLERANIMASEEMQQRKASAIKKLMMLSFKTQFHDKSKLDSLNIYIPDDFMQRSAKFSHLGKDLMSFNLYDDLRQLNMSTLIIYGKDEPAASLSGKELEKIIPGSKLVVIENSGHFPFVEQPEAYFGQINSFVK</sequence>
<reference evidence="4 5" key="1">
    <citation type="submission" date="2012-12" db="EMBL/GenBank/DDBJ databases">
        <title>Genome assembly of Fulvivirga imtechensis AK7.</title>
        <authorList>
            <person name="Nupur N."/>
            <person name="Khatri I."/>
            <person name="Kumar R."/>
            <person name="Subramanian S."/>
            <person name="Pinnaka A."/>
        </authorList>
    </citation>
    <scope>NUCLEOTIDE SEQUENCE [LARGE SCALE GENOMIC DNA]</scope>
    <source>
        <strain evidence="4 5">AK7</strain>
    </source>
</reference>
<dbReference type="PRINTS" id="PR00793">
    <property type="entry name" value="PROAMNOPTASE"/>
</dbReference>
<dbReference type="GO" id="GO:0016020">
    <property type="term" value="C:membrane"/>
    <property type="evidence" value="ECO:0007669"/>
    <property type="project" value="TreeGrafter"/>
</dbReference>
<dbReference type="GO" id="GO:0006508">
    <property type="term" value="P:proteolysis"/>
    <property type="evidence" value="ECO:0007669"/>
    <property type="project" value="InterPro"/>
</dbReference>
<evidence type="ECO:0000313" key="4">
    <source>
        <dbReference type="EMBL" id="ELR68434.1"/>
    </source>
</evidence>
<keyword evidence="2 4" id="KW-0378">Hydrolase</keyword>
<dbReference type="RefSeq" id="WP_009583319.1">
    <property type="nucleotide sequence ID" value="NZ_AMZN01000115.1"/>
</dbReference>
<dbReference type="PRINTS" id="PR00111">
    <property type="entry name" value="ABHYDROLASE"/>
</dbReference>
<evidence type="ECO:0000256" key="2">
    <source>
        <dbReference type="ARBA" id="ARBA00022801"/>
    </source>
</evidence>
<dbReference type="SUPFAM" id="SSF53474">
    <property type="entry name" value="alpha/beta-Hydrolases"/>
    <property type="match status" value="1"/>
</dbReference>
<dbReference type="InterPro" id="IPR002410">
    <property type="entry name" value="Peptidase_S33"/>
</dbReference>
<dbReference type="Gene3D" id="3.40.50.1820">
    <property type="entry name" value="alpha/beta hydrolase"/>
    <property type="match status" value="1"/>
</dbReference>
<accession>L8JLP1</accession>
<comment type="caution">
    <text evidence="4">The sequence shown here is derived from an EMBL/GenBank/DDBJ whole genome shotgun (WGS) entry which is preliminary data.</text>
</comment>
<dbReference type="EMBL" id="AMZN01000115">
    <property type="protein sequence ID" value="ELR68434.1"/>
    <property type="molecule type" value="Genomic_DNA"/>
</dbReference>
<gene>
    <name evidence="4" type="ORF">C900_00402</name>
</gene>
<comment type="similarity">
    <text evidence="1">Belongs to the peptidase S33 family.</text>
</comment>
<dbReference type="STRING" id="1237149.C900_00402"/>
<evidence type="ECO:0000313" key="5">
    <source>
        <dbReference type="Proteomes" id="UP000011135"/>
    </source>
</evidence>
<keyword evidence="5" id="KW-1185">Reference proteome</keyword>
<dbReference type="InterPro" id="IPR000073">
    <property type="entry name" value="AB_hydrolase_1"/>
</dbReference>
<dbReference type="OrthoDB" id="9796770at2"/>
<name>L8JLP1_9BACT</name>